<evidence type="ECO:0000313" key="3">
    <source>
        <dbReference type="RefSeq" id="XP_019092186.1"/>
    </source>
</evidence>
<evidence type="ECO:0000259" key="1">
    <source>
        <dbReference type="Pfam" id="PF13966"/>
    </source>
</evidence>
<proteinExistence type="predicted"/>
<reference evidence="2" key="1">
    <citation type="journal article" date="2014" name="Nat. Commun.">
        <title>The emerging biofuel crop Camelina sativa retains a highly undifferentiated hexaploid genome structure.</title>
        <authorList>
            <person name="Kagale S."/>
            <person name="Koh C."/>
            <person name="Nixon J."/>
            <person name="Bollina V."/>
            <person name="Clarke W.E."/>
            <person name="Tuteja R."/>
            <person name="Spillane C."/>
            <person name="Robinson S.J."/>
            <person name="Links M.G."/>
            <person name="Clarke C."/>
            <person name="Higgins E.E."/>
            <person name="Huebert T."/>
            <person name="Sharpe A.G."/>
            <person name="Parkin I.A."/>
        </authorList>
    </citation>
    <scope>NUCLEOTIDE SEQUENCE [LARGE SCALE GENOMIC DNA]</scope>
    <source>
        <strain evidence="2">cv. DH55</strain>
    </source>
</reference>
<dbReference type="GeneID" id="109129064"/>
<protein>
    <submittedName>
        <fullName evidence="3">Uncharacterized protein LOC109129064</fullName>
    </submittedName>
</protein>
<dbReference type="PANTHER" id="PTHR33116">
    <property type="entry name" value="REVERSE TRANSCRIPTASE ZINC-BINDING DOMAIN-CONTAINING PROTEIN-RELATED-RELATED"/>
    <property type="match status" value="1"/>
</dbReference>
<keyword evidence="2" id="KW-1185">Reference proteome</keyword>
<dbReference type="Pfam" id="PF13966">
    <property type="entry name" value="zf-RVT"/>
    <property type="match status" value="1"/>
</dbReference>
<gene>
    <name evidence="3" type="primary">LOC109129064</name>
</gene>
<reference evidence="3" key="2">
    <citation type="submission" date="2025-08" db="UniProtKB">
        <authorList>
            <consortium name="RefSeq"/>
        </authorList>
    </citation>
    <scope>IDENTIFICATION</scope>
    <source>
        <tissue evidence="3">Leaf</tissue>
    </source>
</reference>
<sequence>MRILNGDRGYIAMGIPENSIVAEVFAMSRHQRHRDARLQSVEEEISKYRIAQVPAEYDIALWKDKDGVYREKFSTKATWNHIHVVRPTMENHKVIWFRHATPKYAFITWLVAKNRIATGERMQRWNQPVNTGCIFCTHPLETREHLFFQCPFSAQVWEVLVQKLLSDKFTNHWQDIMYLLAGSILDKTKRLIVGYAFQSTIHSIWRERNDRRHGEKPSLAETIVKFIDKTVRNRLSTIKEDGGSNIQVWFEARFY</sequence>
<accession>A0ABM1QZJ8</accession>
<feature type="domain" description="Reverse transcriptase zinc-binding" evidence="1">
    <location>
        <begin position="73"/>
        <end position="157"/>
    </location>
</feature>
<organism evidence="2 3">
    <name type="scientific">Camelina sativa</name>
    <name type="common">False flax</name>
    <name type="synonym">Myagrum sativum</name>
    <dbReference type="NCBI Taxonomy" id="90675"/>
    <lineage>
        <taxon>Eukaryota</taxon>
        <taxon>Viridiplantae</taxon>
        <taxon>Streptophyta</taxon>
        <taxon>Embryophyta</taxon>
        <taxon>Tracheophyta</taxon>
        <taxon>Spermatophyta</taxon>
        <taxon>Magnoliopsida</taxon>
        <taxon>eudicotyledons</taxon>
        <taxon>Gunneridae</taxon>
        <taxon>Pentapetalae</taxon>
        <taxon>rosids</taxon>
        <taxon>malvids</taxon>
        <taxon>Brassicales</taxon>
        <taxon>Brassicaceae</taxon>
        <taxon>Camelineae</taxon>
        <taxon>Camelina</taxon>
    </lineage>
</organism>
<dbReference type="Proteomes" id="UP000694864">
    <property type="component" value="Chromosome 15"/>
</dbReference>
<dbReference type="InterPro" id="IPR026960">
    <property type="entry name" value="RVT-Znf"/>
</dbReference>
<evidence type="ECO:0000313" key="2">
    <source>
        <dbReference type="Proteomes" id="UP000694864"/>
    </source>
</evidence>
<dbReference type="PANTHER" id="PTHR33116:SF78">
    <property type="entry name" value="OS12G0587133 PROTEIN"/>
    <property type="match status" value="1"/>
</dbReference>
<dbReference type="RefSeq" id="XP_019092186.1">
    <property type="nucleotide sequence ID" value="XM_019236641.1"/>
</dbReference>
<name>A0ABM1QZJ8_CAMSA</name>